<dbReference type="SUPFAM" id="SSF49899">
    <property type="entry name" value="Concanavalin A-like lectins/glucanases"/>
    <property type="match status" value="1"/>
</dbReference>
<accession>A0A496PL32</accession>
<dbReference type="RefSeq" id="WP_121484462.1">
    <property type="nucleotide sequence ID" value="NZ_QQXL01000002.1"/>
</dbReference>
<reference evidence="2 3" key="1">
    <citation type="submission" date="2018-07" db="EMBL/GenBank/DDBJ databases">
        <title>Arthrobacter sp. nov., isolated from raw cow's milk with high bacterial count.</title>
        <authorList>
            <person name="Hahne J."/>
            <person name="Isele D."/>
            <person name="Lipski A."/>
        </authorList>
    </citation>
    <scope>NUCLEOTIDE SEQUENCE [LARGE SCALE GENOMIC DNA]</scope>
    <source>
        <strain evidence="2 3">JZ R-183</strain>
    </source>
</reference>
<dbReference type="Proteomes" id="UP000273119">
    <property type="component" value="Unassembled WGS sequence"/>
</dbReference>
<keyword evidence="2" id="KW-0378">Hydrolase</keyword>
<sequence length="481" mass="52627">MLITRRPRRGVFALPVVAAVLLSGVVVSSPSLQTRGAQTAAPQMERAAAIVLDGKPWDLKPGETRRGDLGTSTGHTTTKQRVTLSSGQGISVEVRLRESTAGYYAVRLYQAKDGQRWINAERVVAGKRATLKSVKLANAPATSQSLWLSAEVQNEPSGDRIWASAWDAAGARPAEQISHLDRPALPRAAPAKTSIQATANAANTGPVKVTLGEPQFKDVDETVLTPGTWGSPAFRTDFPTGAANPLTGWTVRNDTYVGYDVGYVKASNVEIRDGAAILSTRKVDTPWVMKDGVKRYYSTAYMDTDTTFSQAYGRWEMRAKLPTVKQKSKGIWPAFWLRPVDKGTGELDIMEAYGTPKTVHNASETNSLATVHYGTMAGENRTHTVGFTPKEIDVNDGRFHTWTLEWTPKGVTFFVDGKAYFTQLRGANPTWDALYQSGRKYSIRLNVQAGSEYAGQPNDKDTAPHTEYVVDHVRAWSYKAG</sequence>
<proteinExistence type="predicted"/>
<evidence type="ECO:0000313" key="2">
    <source>
        <dbReference type="EMBL" id="RKW71127.1"/>
    </source>
</evidence>
<dbReference type="InterPro" id="IPR050546">
    <property type="entry name" value="Glycosyl_Hydrlase_16"/>
</dbReference>
<dbReference type="PANTHER" id="PTHR10963:SF60">
    <property type="entry name" value="GRAM-NEGATIVE BACTERIA-BINDING PROTEIN 1-RELATED"/>
    <property type="match status" value="1"/>
</dbReference>
<dbReference type="PANTHER" id="PTHR10963">
    <property type="entry name" value="GLYCOSYL HYDROLASE-RELATED"/>
    <property type="match status" value="1"/>
</dbReference>
<organism evidence="2 3">
    <name type="scientific">Galactobacter caseinivorans</name>
    <dbReference type="NCBI Taxonomy" id="2676123"/>
    <lineage>
        <taxon>Bacteria</taxon>
        <taxon>Bacillati</taxon>
        <taxon>Actinomycetota</taxon>
        <taxon>Actinomycetes</taxon>
        <taxon>Micrococcales</taxon>
        <taxon>Micrococcaceae</taxon>
        <taxon>Galactobacter</taxon>
    </lineage>
</organism>
<gene>
    <name evidence="2" type="ORF">DWQ67_04890</name>
</gene>
<dbReference type="GO" id="GO:0004553">
    <property type="term" value="F:hydrolase activity, hydrolyzing O-glycosyl compounds"/>
    <property type="evidence" value="ECO:0007669"/>
    <property type="project" value="InterPro"/>
</dbReference>
<dbReference type="Gene3D" id="2.60.120.200">
    <property type="match status" value="1"/>
</dbReference>
<name>A0A496PL32_9MICC</name>
<evidence type="ECO:0000313" key="3">
    <source>
        <dbReference type="Proteomes" id="UP000273119"/>
    </source>
</evidence>
<comment type="caution">
    <text evidence="2">The sequence shown here is derived from an EMBL/GenBank/DDBJ whole genome shotgun (WGS) entry which is preliminary data.</text>
</comment>
<keyword evidence="3" id="KW-1185">Reference proteome</keyword>
<dbReference type="Pfam" id="PF00722">
    <property type="entry name" value="Glyco_hydro_16"/>
    <property type="match status" value="1"/>
</dbReference>
<dbReference type="InterPro" id="IPR013320">
    <property type="entry name" value="ConA-like_dom_sf"/>
</dbReference>
<dbReference type="CDD" id="cd08023">
    <property type="entry name" value="GH16_laminarinase_like"/>
    <property type="match status" value="1"/>
</dbReference>
<feature type="domain" description="GH16" evidence="1">
    <location>
        <begin position="145"/>
        <end position="481"/>
    </location>
</feature>
<evidence type="ECO:0000259" key="1">
    <source>
        <dbReference type="PROSITE" id="PS51762"/>
    </source>
</evidence>
<dbReference type="GO" id="GO:0005975">
    <property type="term" value="P:carbohydrate metabolic process"/>
    <property type="evidence" value="ECO:0007669"/>
    <property type="project" value="InterPro"/>
</dbReference>
<protein>
    <submittedName>
        <fullName evidence="2">Glycoside hydrolase family 16 protein</fullName>
    </submittedName>
</protein>
<dbReference type="InterPro" id="IPR000757">
    <property type="entry name" value="Beta-glucanase-like"/>
</dbReference>
<dbReference type="EMBL" id="QQXL01000002">
    <property type="protein sequence ID" value="RKW71127.1"/>
    <property type="molecule type" value="Genomic_DNA"/>
</dbReference>
<dbReference type="PROSITE" id="PS51762">
    <property type="entry name" value="GH16_2"/>
    <property type="match status" value="1"/>
</dbReference>
<dbReference type="AlphaFoldDB" id="A0A496PL32"/>